<reference evidence="1" key="2">
    <citation type="submission" date="2021-02" db="EMBL/GenBank/DDBJ databases">
        <authorList>
            <person name="Kimball J.A."/>
            <person name="Haas M.W."/>
            <person name="Macchietto M."/>
            <person name="Kono T."/>
            <person name="Duquette J."/>
            <person name="Shao M."/>
        </authorList>
    </citation>
    <scope>NUCLEOTIDE SEQUENCE</scope>
    <source>
        <tissue evidence="1">Fresh leaf tissue</tissue>
    </source>
</reference>
<proteinExistence type="predicted"/>
<comment type="caution">
    <text evidence="1">The sequence shown here is derived from an EMBL/GenBank/DDBJ whole genome shotgun (WGS) entry which is preliminary data.</text>
</comment>
<dbReference type="AlphaFoldDB" id="A0A8J6BNF4"/>
<name>A0A8J6BNF4_ZIZPA</name>
<reference evidence="1" key="1">
    <citation type="journal article" date="2021" name="bioRxiv">
        <title>Whole Genome Assembly and Annotation of Northern Wild Rice, Zizania palustris L., Supports a Whole Genome Duplication in the Zizania Genus.</title>
        <authorList>
            <person name="Haas M."/>
            <person name="Kono T."/>
            <person name="Macchietto M."/>
            <person name="Millas R."/>
            <person name="McGilp L."/>
            <person name="Shao M."/>
            <person name="Duquette J."/>
            <person name="Hirsch C.N."/>
            <person name="Kimball J."/>
        </authorList>
    </citation>
    <scope>NUCLEOTIDE SEQUENCE</scope>
    <source>
        <tissue evidence="1">Fresh leaf tissue</tissue>
    </source>
</reference>
<keyword evidence="2" id="KW-1185">Reference proteome</keyword>
<sequence length="143" mass="15963">MVLWVNIIFQVVYLHEVFNNAVNIASDDRGRPALKSSLKAVGSKNAMCYVTWADQNRTALIEPAEAISLGTSEGDDAVSKEGIIISPDMVCQKQHGNDYDNGKNVGENEIFEIDRGVVKWPKKPVLLDTNMFDVDDSWYDMLP</sequence>
<evidence type="ECO:0000313" key="1">
    <source>
        <dbReference type="EMBL" id="KAG8091452.1"/>
    </source>
</evidence>
<evidence type="ECO:0000313" key="2">
    <source>
        <dbReference type="Proteomes" id="UP000729402"/>
    </source>
</evidence>
<protein>
    <submittedName>
        <fullName evidence="1">Uncharacterized protein</fullName>
    </submittedName>
</protein>
<dbReference type="EMBL" id="JAAALK010000080">
    <property type="protein sequence ID" value="KAG8091452.1"/>
    <property type="molecule type" value="Genomic_DNA"/>
</dbReference>
<dbReference type="Proteomes" id="UP000729402">
    <property type="component" value="Unassembled WGS sequence"/>
</dbReference>
<accession>A0A8J6BNF4</accession>
<gene>
    <name evidence="1" type="ORF">GUJ93_ZPchr0012g19869</name>
</gene>
<dbReference type="OrthoDB" id="2590500at2759"/>
<organism evidence="1 2">
    <name type="scientific">Zizania palustris</name>
    <name type="common">Northern wild rice</name>
    <dbReference type="NCBI Taxonomy" id="103762"/>
    <lineage>
        <taxon>Eukaryota</taxon>
        <taxon>Viridiplantae</taxon>
        <taxon>Streptophyta</taxon>
        <taxon>Embryophyta</taxon>
        <taxon>Tracheophyta</taxon>
        <taxon>Spermatophyta</taxon>
        <taxon>Magnoliopsida</taxon>
        <taxon>Liliopsida</taxon>
        <taxon>Poales</taxon>
        <taxon>Poaceae</taxon>
        <taxon>BOP clade</taxon>
        <taxon>Oryzoideae</taxon>
        <taxon>Oryzeae</taxon>
        <taxon>Zizaniinae</taxon>
        <taxon>Zizania</taxon>
    </lineage>
</organism>